<organism evidence="2 3">
    <name type="scientific">Lactobacillus colini</name>
    <dbReference type="NCBI Taxonomy" id="1819254"/>
    <lineage>
        <taxon>Bacteria</taxon>
        <taxon>Bacillati</taxon>
        <taxon>Bacillota</taxon>
        <taxon>Bacilli</taxon>
        <taxon>Lactobacillales</taxon>
        <taxon>Lactobacillaceae</taxon>
        <taxon>Lactobacillus</taxon>
    </lineage>
</organism>
<feature type="transmembrane region" description="Helical" evidence="1">
    <location>
        <begin position="20"/>
        <end position="37"/>
    </location>
</feature>
<feature type="transmembrane region" description="Helical" evidence="1">
    <location>
        <begin position="290"/>
        <end position="308"/>
    </location>
</feature>
<evidence type="ECO:0000313" key="3">
    <source>
        <dbReference type="Proteomes" id="UP001519292"/>
    </source>
</evidence>
<feature type="transmembrane region" description="Helical" evidence="1">
    <location>
        <begin position="162"/>
        <end position="187"/>
    </location>
</feature>
<dbReference type="EMBL" id="JAGGLU010000019">
    <property type="protein sequence ID" value="MBP2058929.1"/>
    <property type="molecule type" value="Genomic_DNA"/>
</dbReference>
<evidence type="ECO:0008006" key="4">
    <source>
        <dbReference type="Google" id="ProtNLM"/>
    </source>
</evidence>
<evidence type="ECO:0000256" key="1">
    <source>
        <dbReference type="SAM" id="Phobius"/>
    </source>
</evidence>
<proteinExistence type="predicted"/>
<keyword evidence="3" id="KW-1185">Reference proteome</keyword>
<dbReference type="RefSeq" id="WP_209687639.1">
    <property type="nucleotide sequence ID" value="NZ_JAGGLU010000019.1"/>
</dbReference>
<feature type="transmembrane region" description="Helical" evidence="1">
    <location>
        <begin position="341"/>
        <end position="362"/>
    </location>
</feature>
<feature type="transmembrane region" description="Helical" evidence="1">
    <location>
        <begin position="258"/>
        <end position="283"/>
    </location>
</feature>
<reference evidence="2 3" key="1">
    <citation type="submission" date="2021-03" db="EMBL/GenBank/DDBJ databases">
        <title>Genomic Encyclopedia of Type Strains, Phase IV (KMG-IV): sequencing the most valuable type-strain genomes for metagenomic binning, comparative biology and taxonomic classification.</title>
        <authorList>
            <person name="Goeker M."/>
        </authorList>
    </citation>
    <scope>NUCLEOTIDE SEQUENCE [LARGE SCALE GENOMIC DNA]</scope>
    <source>
        <strain evidence="2 3">DSM 101872</strain>
    </source>
</reference>
<evidence type="ECO:0000313" key="2">
    <source>
        <dbReference type="EMBL" id="MBP2058929.1"/>
    </source>
</evidence>
<keyword evidence="1" id="KW-0812">Transmembrane</keyword>
<dbReference type="Proteomes" id="UP001519292">
    <property type="component" value="Unassembled WGS sequence"/>
</dbReference>
<gene>
    <name evidence="2" type="ORF">J2Z60_002120</name>
</gene>
<accession>A0ABS4MGU9</accession>
<protein>
    <recommendedName>
        <fullName evidence="4">ABC transporter permease</fullName>
    </recommendedName>
</protein>
<keyword evidence="1" id="KW-0472">Membrane</keyword>
<name>A0ABS4MGU9_9LACO</name>
<keyword evidence="1" id="KW-1133">Transmembrane helix</keyword>
<sequence>MQAKYLKSYFKIAIKSKKNIYLGLILLLISCLLLFVVENKKLGEGATSWESYHESVSQNIKYFQLNSLKEKKYQTTYNNLNKQSALLAQLENSQVFDNPKSYFSSSIELINTMLEGYKNNYKGASSLTIMSKTKLYQLRAVYKYLSDNNIPIALSSTKSSTYLIYLLTILGGIIYFLIVLLVSDVWMPQIRHATILHNVPYQLKTRVIGVNIVTLAITLSELLLSLLAAFLLAGLKNGFSTIKYPTSVYFKDFSALPVWLYVILFIFYVAVVCVFATNLAILLNKITKNIYLTIFVSLGMYFLSYIPSKWIYLLPAPYLNITNVYNGQLATSVNTLVPLNFLAGIAILLIWSAIIMMTYLLVEKKVTPR</sequence>
<feature type="transmembrane region" description="Helical" evidence="1">
    <location>
        <begin position="208"/>
        <end position="235"/>
    </location>
</feature>
<comment type="caution">
    <text evidence="2">The sequence shown here is derived from an EMBL/GenBank/DDBJ whole genome shotgun (WGS) entry which is preliminary data.</text>
</comment>
<dbReference type="PROSITE" id="PS51257">
    <property type="entry name" value="PROKAR_LIPOPROTEIN"/>
    <property type="match status" value="1"/>
</dbReference>